<sequence length="63" mass="6969">MSHTLLMESFYLVPDMWGLISPNGHGIPKMWGVSVPPESQPMKMGGWKVGRNDITQITANQNG</sequence>
<evidence type="ECO:0000313" key="2">
    <source>
        <dbReference type="Proteomes" id="UP000324354"/>
    </source>
</evidence>
<accession>A0A5C0XR65</accession>
<dbReference type="EMBL" id="CP023154">
    <property type="protein sequence ID" value="QEK79232.1"/>
    <property type="molecule type" value="Genomic_DNA"/>
</dbReference>
<evidence type="ECO:0000313" key="1">
    <source>
        <dbReference type="EMBL" id="QEK79232.1"/>
    </source>
</evidence>
<organism evidence="1 2">
    <name type="scientific">Pyrococcus furiosus (strain ATCC 43587 / DSM 3638 / JCM 8422 / Vc1)</name>
    <dbReference type="NCBI Taxonomy" id="186497"/>
    <lineage>
        <taxon>Archaea</taxon>
        <taxon>Methanobacteriati</taxon>
        <taxon>Methanobacteriota</taxon>
        <taxon>Thermococci</taxon>
        <taxon>Thermococcales</taxon>
        <taxon>Thermococcaceae</taxon>
        <taxon>Pyrococcus</taxon>
    </lineage>
</organism>
<dbReference type="AlphaFoldDB" id="A0A5C0XR65"/>
<gene>
    <name evidence="1" type="ORF">PFDSM3638_08120</name>
</gene>
<name>A0A5C0XR65_PYRFU</name>
<proteinExistence type="predicted"/>
<protein>
    <submittedName>
        <fullName evidence="1">Uncharacterized protein</fullName>
    </submittedName>
</protein>
<reference evidence="1 2" key="1">
    <citation type="submission" date="2017-08" db="EMBL/GenBank/DDBJ databases">
        <title>Resequencing and Reannotation of the genome of Pyrococcus furiosus type strain DSM3638.</title>
        <authorList>
            <person name="Reichelt R.M."/>
            <person name="Bunk B."/>
        </authorList>
    </citation>
    <scope>NUCLEOTIDE SEQUENCE [LARGE SCALE GENOMIC DNA]</scope>
    <source>
        <strain evidence="1 2">DSM 3638</strain>
    </source>
</reference>
<dbReference type="Proteomes" id="UP000324354">
    <property type="component" value="Chromosome"/>
</dbReference>